<dbReference type="EMBL" id="JAUZEE010000003">
    <property type="protein sequence ID" value="MDP4300304.1"/>
    <property type="molecule type" value="Genomic_DNA"/>
</dbReference>
<evidence type="ECO:0000313" key="4">
    <source>
        <dbReference type="Proteomes" id="UP001235760"/>
    </source>
</evidence>
<proteinExistence type="predicted"/>
<comment type="caution">
    <text evidence="3">The sequence shown here is derived from an EMBL/GenBank/DDBJ whole genome shotgun (WGS) entry which is preliminary data.</text>
</comment>
<keyword evidence="1" id="KW-0732">Signal</keyword>
<keyword evidence="4" id="KW-1185">Reference proteome</keyword>
<evidence type="ECO:0000256" key="1">
    <source>
        <dbReference type="SAM" id="SignalP"/>
    </source>
</evidence>
<feature type="domain" description="DUF2846" evidence="2">
    <location>
        <begin position="38"/>
        <end position="117"/>
    </location>
</feature>
<dbReference type="Proteomes" id="UP001235760">
    <property type="component" value="Unassembled WGS sequence"/>
</dbReference>
<reference evidence="3 4" key="1">
    <citation type="submission" date="2023-08" db="EMBL/GenBank/DDBJ databases">
        <authorList>
            <person name="Roldan D.M."/>
            <person name="Menes R.J."/>
        </authorList>
    </citation>
    <scope>NUCLEOTIDE SEQUENCE [LARGE SCALE GENOMIC DNA]</scope>
    <source>
        <strain evidence="3 4">CCM 2812</strain>
    </source>
</reference>
<dbReference type="PROSITE" id="PS51257">
    <property type="entry name" value="PROKAR_LIPOPROTEIN"/>
    <property type="match status" value="1"/>
</dbReference>
<evidence type="ECO:0000259" key="2">
    <source>
        <dbReference type="Pfam" id="PF11008"/>
    </source>
</evidence>
<protein>
    <submittedName>
        <fullName evidence="3">DUF2846 domain-containing protein</fullName>
    </submittedName>
</protein>
<dbReference type="InterPro" id="IPR022548">
    <property type="entry name" value="DUF2846"/>
</dbReference>
<organism evidence="3 4">
    <name type="scientific">Leptothrix discophora</name>
    <dbReference type="NCBI Taxonomy" id="89"/>
    <lineage>
        <taxon>Bacteria</taxon>
        <taxon>Pseudomonadati</taxon>
        <taxon>Pseudomonadota</taxon>
        <taxon>Betaproteobacteria</taxon>
        <taxon>Burkholderiales</taxon>
        <taxon>Sphaerotilaceae</taxon>
        <taxon>Leptothrix</taxon>
    </lineage>
</organism>
<evidence type="ECO:0000313" key="3">
    <source>
        <dbReference type="EMBL" id="MDP4300304.1"/>
    </source>
</evidence>
<name>A0ABT9G1D4_LEPDI</name>
<gene>
    <name evidence="3" type="ORF">Q8X39_06615</name>
</gene>
<feature type="chain" id="PRO_5045645100" evidence="1">
    <location>
        <begin position="21"/>
        <end position="153"/>
    </location>
</feature>
<dbReference type="Pfam" id="PF11008">
    <property type="entry name" value="DUF2846"/>
    <property type="match status" value="1"/>
</dbReference>
<feature type="signal peptide" evidence="1">
    <location>
        <begin position="1"/>
        <end position="20"/>
    </location>
</feature>
<sequence length="153" mass="16089">MRKTLLTFAAATLLSGCASIQTGDKGVEQTLKSFQPVAGKTSLYVCREDAMLVAAGVKTTVLVDGRDIGTVKPNTFVHAVIEPGAHKVQMRNDGIAGVYNPAIDIETQAGALAYLWMGVNGGGFGTYTIDYFRSDAQAQACVKGATYVVPAAR</sequence>
<accession>A0ABT9G1D4</accession>
<dbReference type="RefSeq" id="WP_305748866.1">
    <property type="nucleotide sequence ID" value="NZ_JAUZEE010000003.1"/>
</dbReference>